<dbReference type="PROSITE" id="PS50893">
    <property type="entry name" value="ABC_TRANSPORTER_2"/>
    <property type="match status" value="1"/>
</dbReference>
<dbReference type="InterPro" id="IPR036640">
    <property type="entry name" value="ABC1_TM_sf"/>
</dbReference>
<dbReference type="PROSITE" id="PS50929">
    <property type="entry name" value="ABC_TM1F"/>
    <property type="match status" value="1"/>
</dbReference>
<dbReference type="Pfam" id="PF00664">
    <property type="entry name" value="ABC_membrane"/>
    <property type="match status" value="1"/>
</dbReference>
<organism evidence="11 12">
    <name type="scientific">Litorivita pollutaquae</name>
    <dbReference type="NCBI Taxonomy" id="2200892"/>
    <lineage>
        <taxon>Bacteria</taxon>
        <taxon>Pseudomonadati</taxon>
        <taxon>Pseudomonadota</taxon>
        <taxon>Alphaproteobacteria</taxon>
        <taxon>Rhodobacterales</taxon>
        <taxon>Paracoccaceae</taxon>
        <taxon>Litorivita</taxon>
    </lineage>
</organism>
<comment type="caution">
    <text evidence="11">The sequence shown here is derived from an EMBL/GenBank/DDBJ whole genome shotgun (WGS) entry which is preliminary data.</text>
</comment>
<keyword evidence="2 8" id="KW-0812">Transmembrane</keyword>
<evidence type="ECO:0000256" key="8">
    <source>
        <dbReference type="SAM" id="Phobius"/>
    </source>
</evidence>
<dbReference type="RefSeq" id="WP_110797228.1">
    <property type="nucleotide sequence ID" value="NZ_KZ826493.1"/>
</dbReference>
<evidence type="ECO:0000259" key="9">
    <source>
        <dbReference type="PROSITE" id="PS50893"/>
    </source>
</evidence>
<evidence type="ECO:0000256" key="6">
    <source>
        <dbReference type="ARBA" id="ARBA00023136"/>
    </source>
</evidence>
<dbReference type="GO" id="GO:0005886">
    <property type="term" value="C:plasma membrane"/>
    <property type="evidence" value="ECO:0007669"/>
    <property type="project" value="UniProtKB-SubCell"/>
</dbReference>
<dbReference type="PROSITE" id="PS00211">
    <property type="entry name" value="ABC_TRANSPORTER_1"/>
    <property type="match status" value="1"/>
</dbReference>
<name>A0A2V4NP23_9RHOB</name>
<evidence type="ECO:0000256" key="7">
    <source>
        <dbReference type="SAM" id="MobiDB-lite"/>
    </source>
</evidence>
<dbReference type="NCBIfam" id="TIGR01842">
    <property type="entry name" value="type_I_sec_PrtD"/>
    <property type="match status" value="1"/>
</dbReference>
<dbReference type="Pfam" id="PF00005">
    <property type="entry name" value="ABC_tran"/>
    <property type="match status" value="1"/>
</dbReference>
<feature type="transmembrane region" description="Helical" evidence="8">
    <location>
        <begin position="59"/>
        <end position="82"/>
    </location>
</feature>
<evidence type="ECO:0000256" key="3">
    <source>
        <dbReference type="ARBA" id="ARBA00022741"/>
    </source>
</evidence>
<evidence type="ECO:0000256" key="1">
    <source>
        <dbReference type="ARBA" id="ARBA00004651"/>
    </source>
</evidence>
<feature type="transmembrane region" description="Helical" evidence="8">
    <location>
        <begin position="158"/>
        <end position="177"/>
    </location>
</feature>
<proteinExistence type="predicted"/>
<evidence type="ECO:0000256" key="4">
    <source>
        <dbReference type="ARBA" id="ARBA00022840"/>
    </source>
</evidence>
<dbReference type="AlphaFoldDB" id="A0A2V4NP23"/>
<comment type="subcellular location">
    <subcellularLocation>
        <location evidence="1">Cell membrane</location>
        <topology evidence="1">Multi-pass membrane protein</topology>
    </subcellularLocation>
</comment>
<dbReference type="InterPro" id="IPR027417">
    <property type="entry name" value="P-loop_NTPase"/>
</dbReference>
<dbReference type="SUPFAM" id="SSF90123">
    <property type="entry name" value="ABC transporter transmembrane region"/>
    <property type="match status" value="1"/>
</dbReference>
<keyword evidence="12" id="KW-1185">Reference proteome</keyword>
<keyword evidence="4" id="KW-0067">ATP-binding</keyword>
<feature type="region of interest" description="Disordered" evidence="7">
    <location>
        <begin position="572"/>
        <end position="726"/>
    </location>
</feature>
<keyword evidence="5 8" id="KW-1133">Transmembrane helix</keyword>
<dbReference type="EMBL" id="QFVT01000014">
    <property type="protein sequence ID" value="PYC46396.1"/>
    <property type="molecule type" value="Genomic_DNA"/>
</dbReference>
<keyword evidence="6 8" id="KW-0472">Membrane</keyword>
<keyword evidence="3" id="KW-0547">Nucleotide-binding</keyword>
<dbReference type="InterPro" id="IPR003593">
    <property type="entry name" value="AAA+_ATPase"/>
</dbReference>
<sequence length="726" mass="75391">MTQKTADTGPVLSYRAALRRIRPALGLAGLFSAAVGLLMLTGSLYMLQVYDRVLASGSVPTLLGLFGLVVVLYGFLGLYDFLRARVLGRAAMRLDQSLGETVFARTLDVRRQGASSGLRDLEMVRGFLSGPAVTGILDVPWVPFYLAILFVVHPWLGWLTLAGAMVVAVLAGLAQLFTRGPIRAASGHDAAEREFTEGARRGAEALHAMGMVGAVAQVWQTHHRATLGAHQHAAGPSEKISAASRAFRMLLQSAILTMGAYLVLQQEISAGMIVASSILSGRALAPVDQVIGQWRAMGHAMAAHRRLSEEFAEAAPRAQSVALPAPRGEITVKGLTKFAPLPPGVRASADRARMLTQVAFSLDAGDALGVIGHSASGKSSLARLLAGVWAPDAGEIRFDGATPDQWPRDALGRAIGYLPQEVVMVPGSIAENIARFDPDRKSEAVMAAAKLAGVHEMILTLAGGYETLVGGASTPLSGGQIQRLGLARALYGDPNIVVLDEPNSNLDAAGDEALAQAIRALRARKATVIVMAHRPSAIAAVNKVMVLKSGTVAQFGPKEEVLSGGKVGVPNASATPVSRTAPLGKTGPVPPQTRPTAAPFGPVHPALMTPATQPAAGKSARIQAAAAAPVEGPAGGEAPQTPPPQERPSGSFAAAGVSAPAGTAMPSFVPKSPAPTVSGTATGRIDMGRIDPGWAEEMATINARSPNSPAQETPCTPQMFRSSRPN</sequence>
<dbReference type="Gene3D" id="3.40.50.300">
    <property type="entry name" value="P-loop containing nucleotide triphosphate hydrolases"/>
    <property type="match status" value="1"/>
</dbReference>
<dbReference type="SMART" id="SM00382">
    <property type="entry name" value="AAA"/>
    <property type="match status" value="1"/>
</dbReference>
<dbReference type="Gene3D" id="1.20.1560.10">
    <property type="entry name" value="ABC transporter type 1, transmembrane domain"/>
    <property type="match status" value="1"/>
</dbReference>
<evidence type="ECO:0000313" key="11">
    <source>
        <dbReference type="EMBL" id="PYC46396.1"/>
    </source>
</evidence>
<dbReference type="GO" id="GO:0030253">
    <property type="term" value="P:protein secretion by the type I secretion system"/>
    <property type="evidence" value="ECO:0007669"/>
    <property type="project" value="InterPro"/>
</dbReference>
<feature type="compositionally biased region" description="Low complexity" evidence="7">
    <location>
        <begin position="624"/>
        <end position="639"/>
    </location>
</feature>
<dbReference type="InterPro" id="IPR017871">
    <property type="entry name" value="ABC_transporter-like_CS"/>
</dbReference>
<evidence type="ECO:0000313" key="12">
    <source>
        <dbReference type="Proteomes" id="UP000248012"/>
    </source>
</evidence>
<dbReference type="InterPro" id="IPR010128">
    <property type="entry name" value="ATPase_T1SS_PrtD-like"/>
</dbReference>
<dbReference type="GO" id="GO:0030256">
    <property type="term" value="C:type I protein secretion system complex"/>
    <property type="evidence" value="ECO:0007669"/>
    <property type="project" value="InterPro"/>
</dbReference>
<feature type="compositionally biased region" description="Polar residues" evidence="7">
    <location>
        <begin position="702"/>
        <end position="726"/>
    </location>
</feature>
<dbReference type="InterPro" id="IPR039421">
    <property type="entry name" value="Type_1_exporter"/>
</dbReference>
<reference evidence="11 12" key="1">
    <citation type="submission" date="2018-05" db="EMBL/GenBank/DDBJ databases">
        <title>Oceanovita maritima gen. nov., sp. nov., a marine bacterium in the family Rhodobacteraceae isolated from surface seawater of Lundu port Xiamen, China.</title>
        <authorList>
            <person name="Hetharua B.H."/>
            <person name="Min D."/>
            <person name="Liao H."/>
            <person name="Tian Y."/>
        </authorList>
    </citation>
    <scope>NUCLEOTIDE SEQUENCE [LARGE SCALE GENOMIC DNA]</scope>
    <source>
        <strain evidence="11 12">FSX-11</strain>
    </source>
</reference>
<dbReference type="PANTHER" id="PTHR24221">
    <property type="entry name" value="ATP-BINDING CASSETTE SUB-FAMILY B"/>
    <property type="match status" value="1"/>
</dbReference>
<evidence type="ECO:0000259" key="10">
    <source>
        <dbReference type="PROSITE" id="PS50929"/>
    </source>
</evidence>
<protein>
    <submittedName>
        <fullName evidence="11">Type I secretion system permease/ATPase</fullName>
    </submittedName>
</protein>
<evidence type="ECO:0000256" key="2">
    <source>
        <dbReference type="ARBA" id="ARBA00022692"/>
    </source>
</evidence>
<dbReference type="InterPro" id="IPR011527">
    <property type="entry name" value="ABC1_TM_dom"/>
</dbReference>
<feature type="domain" description="ABC transmembrane type-1" evidence="10">
    <location>
        <begin position="27"/>
        <end position="299"/>
    </location>
</feature>
<dbReference type="GO" id="GO:0005524">
    <property type="term" value="F:ATP binding"/>
    <property type="evidence" value="ECO:0007669"/>
    <property type="project" value="UniProtKB-KW"/>
</dbReference>
<evidence type="ECO:0000256" key="5">
    <source>
        <dbReference type="ARBA" id="ARBA00022989"/>
    </source>
</evidence>
<feature type="compositionally biased region" description="Low complexity" evidence="7">
    <location>
        <begin position="649"/>
        <end position="664"/>
    </location>
</feature>
<feature type="transmembrane region" description="Helical" evidence="8">
    <location>
        <begin position="24"/>
        <end position="47"/>
    </location>
</feature>
<gene>
    <name evidence="11" type="ORF">DI396_15455</name>
</gene>
<dbReference type="GO" id="GO:0016887">
    <property type="term" value="F:ATP hydrolysis activity"/>
    <property type="evidence" value="ECO:0007669"/>
    <property type="project" value="InterPro"/>
</dbReference>
<dbReference type="SUPFAM" id="SSF52540">
    <property type="entry name" value="P-loop containing nucleoside triphosphate hydrolases"/>
    <property type="match status" value="1"/>
</dbReference>
<dbReference type="Proteomes" id="UP000248012">
    <property type="component" value="Unassembled WGS sequence"/>
</dbReference>
<feature type="domain" description="ABC transporter" evidence="9">
    <location>
        <begin position="330"/>
        <end position="574"/>
    </location>
</feature>
<dbReference type="PANTHER" id="PTHR24221:SF248">
    <property type="entry name" value="ABC TRANSPORTER TRANSMEMBRANE REGION"/>
    <property type="match status" value="1"/>
</dbReference>
<dbReference type="GO" id="GO:0034040">
    <property type="term" value="F:ATPase-coupled lipid transmembrane transporter activity"/>
    <property type="evidence" value="ECO:0007669"/>
    <property type="project" value="TreeGrafter"/>
</dbReference>
<dbReference type="OrthoDB" id="9808328at2"/>
<dbReference type="GO" id="GO:0140359">
    <property type="term" value="F:ABC-type transporter activity"/>
    <property type="evidence" value="ECO:0007669"/>
    <property type="project" value="InterPro"/>
</dbReference>
<accession>A0A2V4NP23</accession>
<dbReference type="InterPro" id="IPR003439">
    <property type="entry name" value="ABC_transporter-like_ATP-bd"/>
</dbReference>